<evidence type="ECO:0000256" key="2">
    <source>
        <dbReference type="RuleBase" id="RU362119"/>
    </source>
</evidence>
<name>A0A410WTS8_9BACL</name>
<dbReference type="Gene3D" id="3.60.21.10">
    <property type="match status" value="1"/>
</dbReference>
<dbReference type="GO" id="GO:0030288">
    <property type="term" value="C:outer membrane-bounded periplasmic space"/>
    <property type="evidence" value="ECO:0007669"/>
    <property type="project" value="TreeGrafter"/>
</dbReference>
<dbReference type="GO" id="GO:0009166">
    <property type="term" value="P:nucleotide catabolic process"/>
    <property type="evidence" value="ECO:0007669"/>
    <property type="project" value="InterPro"/>
</dbReference>
<evidence type="ECO:0000256" key="1">
    <source>
        <dbReference type="ARBA" id="ARBA00022729"/>
    </source>
</evidence>
<gene>
    <name evidence="5" type="ORF">M5X16_25280</name>
    <name evidence="6" type="ORF">PC41400_08385</name>
</gene>
<dbReference type="GO" id="GO:0008768">
    <property type="term" value="F:UDP-sugar diphosphatase activity"/>
    <property type="evidence" value="ECO:0007669"/>
    <property type="project" value="TreeGrafter"/>
</dbReference>
<evidence type="ECO:0000313" key="5">
    <source>
        <dbReference type="EMBL" id="MCY9599075.1"/>
    </source>
</evidence>
<proteinExistence type="inferred from homology"/>
<evidence type="ECO:0000313" key="8">
    <source>
        <dbReference type="Proteomes" id="UP001527202"/>
    </source>
</evidence>
<evidence type="ECO:0000313" key="6">
    <source>
        <dbReference type="EMBL" id="QAV17677.1"/>
    </source>
</evidence>
<dbReference type="Gene3D" id="3.90.780.10">
    <property type="entry name" value="5'-Nucleotidase, C-terminal domain"/>
    <property type="match status" value="1"/>
</dbReference>
<dbReference type="OrthoDB" id="9793179at2"/>
<dbReference type="CDD" id="cd00845">
    <property type="entry name" value="MPP_UshA_N_like"/>
    <property type="match status" value="1"/>
</dbReference>
<dbReference type="InterPro" id="IPR029052">
    <property type="entry name" value="Metallo-depent_PP-like"/>
</dbReference>
<feature type="domain" description="5'-Nucleotidase C-terminal" evidence="4">
    <location>
        <begin position="296"/>
        <end position="431"/>
    </location>
</feature>
<dbReference type="PANTHER" id="PTHR11575">
    <property type="entry name" value="5'-NUCLEOTIDASE-RELATED"/>
    <property type="match status" value="1"/>
</dbReference>
<dbReference type="InterPro" id="IPR006146">
    <property type="entry name" value="5'-Nucleotdase_CS"/>
</dbReference>
<dbReference type="AlphaFoldDB" id="A0A410WTS8"/>
<dbReference type="GO" id="GO:0000166">
    <property type="term" value="F:nucleotide binding"/>
    <property type="evidence" value="ECO:0007669"/>
    <property type="project" value="UniProtKB-KW"/>
</dbReference>
<keyword evidence="8" id="KW-1185">Reference proteome</keyword>
<sequence length="483" mass="53812">MPEKQQKHQTLVILHTNDLHSHFEQMPKIATCFKELRRRHEGNEILTLDIGDHLDRMRLETEGTGGAANIEIMNATGYEAMVPGNNEGLTYAPDALRSLFETKAEFPVIGSNILDADTGKVPAWMIPYHIVRKGGITVGLIGLTAAFTDYYELLGWDVQEPIKAAAYWVEKLRPQVDIVIVLSHLGLRYDERMAAEIEGIDVILGAHTHHLLEKPLHIRSTLVCAAGKYGQYAGEVEIAYNVRERRIERLAGRVHDVSGCEDDAEIAGILARNAELGRRALDIPVTDLAEPLELDWYGESPLGNLLASGLRRWMNAEIGLVNAGQLLRGLARGPVTLGRLLAVCPGPINPCRVKLTGSRLLQALEESLLPEFQSKPIRGFGFRGEVLGILCLDGLTVRYDPEGKPLRKIREVLVNGEALDPERSYTVGMIDMFTFGVGYLSLHEATDVEYLLPELLRDILGEELQHPERFQEAFESRWQPEGI</sequence>
<dbReference type="Pfam" id="PF00149">
    <property type="entry name" value="Metallophos"/>
    <property type="match status" value="1"/>
</dbReference>
<dbReference type="Proteomes" id="UP001527202">
    <property type="component" value="Unassembled WGS sequence"/>
</dbReference>
<dbReference type="InterPro" id="IPR008334">
    <property type="entry name" value="5'-Nucleotdase_C"/>
</dbReference>
<dbReference type="RefSeq" id="WP_042229022.1">
    <property type="nucleotide sequence ID" value="NZ_CP026520.1"/>
</dbReference>
<dbReference type="Proteomes" id="UP000288943">
    <property type="component" value="Chromosome"/>
</dbReference>
<dbReference type="InterPro" id="IPR036907">
    <property type="entry name" value="5'-Nucleotdase_C_sf"/>
</dbReference>
<feature type="domain" description="Calcineurin-like phosphoesterase" evidence="3">
    <location>
        <begin position="12"/>
        <end position="210"/>
    </location>
</feature>
<dbReference type="SUPFAM" id="SSF55816">
    <property type="entry name" value="5'-nucleotidase (syn. UDP-sugar hydrolase), C-terminal domain"/>
    <property type="match status" value="1"/>
</dbReference>
<reference evidence="6 7" key="1">
    <citation type="submission" date="2018-01" db="EMBL/GenBank/DDBJ databases">
        <title>The whole genome sequencing and assembly of Paenibacillus chitinolyticus KCCM 41400 strain.</title>
        <authorList>
            <person name="Kim J.-Y."/>
            <person name="Park M.-K."/>
            <person name="Lee Y.-J."/>
            <person name="Yi H."/>
            <person name="Bahn Y.-S."/>
            <person name="Kim J.F."/>
            <person name="Lee D.-W."/>
        </authorList>
    </citation>
    <scope>NUCLEOTIDE SEQUENCE [LARGE SCALE GENOMIC DNA]</scope>
    <source>
        <strain evidence="6 7">KCCM 41400</strain>
    </source>
</reference>
<comment type="similarity">
    <text evidence="2">Belongs to the 5'-nucleotidase family.</text>
</comment>
<dbReference type="Pfam" id="PF02872">
    <property type="entry name" value="5_nucleotid_C"/>
    <property type="match status" value="1"/>
</dbReference>
<evidence type="ECO:0000259" key="4">
    <source>
        <dbReference type="Pfam" id="PF02872"/>
    </source>
</evidence>
<dbReference type="GeneID" id="95374826"/>
<dbReference type="KEGG" id="pchi:PC41400_08385"/>
<dbReference type="GO" id="GO:0008253">
    <property type="term" value="F:5'-nucleotidase activity"/>
    <property type="evidence" value="ECO:0007669"/>
    <property type="project" value="TreeGrafter"/>
</dbReference>
<reference evidence="5 8" key="2">
    <citation type="submission" date="2022-05" db="EMBL/GenBank/DDBJ databases">
        <title>Genome Sequencing of Bee-Associated Microbes.</title>
        <authorList>
            <person name="Dunlap C."/>
        </authorList>
    </citation>
    <scope>NUCLEOTIDE SEQUENCE [LARGE SCALE GENOMIC DNA]</scope>
    <source>
        <strain evidence="5 8">NRRL B-23120</strain>
    </source>
</reference>
<dbReference type="InterPro" id="IPR004843">
    <property type="entry name" value="Calcineurin-like_PHP"/>
</dbReference>
<dbReference type="EMBL" id="CP026520">
    <property type="protein sequence ID" value="QAV17677.1"/>
    <property type="molecule type" value="Genomic_DNA"/>
</dbReference>
<dbReference type="PROSITE" id="PS00785">
    <property type="entry name" value="5_NUCLEOTIDASE_1"/>
    <property type="match status" value="1"/>
</dbReference>
<evidence type="ECO:0000259" key="3">
    <source>
        <dbReference type="Pfam" id="PF00149"/>
    </source>
</evidence>
<dbReference type="SUPFAM" id="SSF56300">
    <property type="entry name" value="Metallo-dependent phosphatases"/>
    <property type="match status" value="1"/>
</dbReference>
<dbReference type="InterPro" id="IPR006179">
    <property type="entry name" value="5_nucleotidase/apyrase"/>
</dbReference>
<dbReference type="PANTHER" id="PTHR11575:SF23">
    <property type="entry name" value="5-NUCLEOTIDASE FAMILY PROTEIN"/>
    <property type="match status" value="1"/>
</dbReference>
<evidence type="ECO:0000313" key="7">
    <source>
        <dbReference type="Proteomes" id="UP000288943"/>
    </source>
</evidence>
<dbReference type="EMBL" id="JAMDMJ010000039">
    <property type="protein sequence ID" value="MCY9599075.1"/>
    <property type="molecule type" value="Genomic_DNA"/>
</dbReference>
<keyword evidence="1" id="KW-0732">Signal</keyword>
<organism evidence="6 7">
    <name type="scientific">Paenibacillus chitinolyticus</name>
    <dbReference type="NCBI Taxonomy" id="79263"/>
    <lineage>
        <taxon>Bacteria</taxon>
        <taxon>Bacillati</taxon>
        <taxon>Bacillota</taxon>
        <taxon>Bacilli</taxon>
        <taxon>Bacillales</taxon>
        <taxon>Paenibacillaceae</taxon>
        <taxon>Paenibacillus</taxon>
    </lineage>
</organism>
<dbReference type="GO" id="GO:0046872">
    <property type="term" value="F:metal ion binding"/>
    <property type="evidence" value="ECO:0007669"/>
    <property type="project" value="InterPro"/>
</dbReference>
<keyword evidence="2" id="KW-0378">Hydrolase</keyword>
<accession>A0A410WTS8</accession>
<protein>
    <submittedName>
        <fullName evidence="6">Bifunctional metallophosphatase/5'-nucleotidase</fullName>
    </submittedName>
</protein>
<dbReference type="PRINTS" id="PR01607">
    <property type="entry name" value="APYRASEFAMLY"/>
</dbReference>
<keyword evidence="2" id="KW-0547">Nucleotide-binding</keyword>